<dbReference type="EMBL" id="BLAM01000236">
    <property type="protein sequence ID" value="GET07338.1"/>
    <property type="molecule type" value="Genomic_DNA"/>
</dbReference>
<evidence type="ECO:0000313" key="1">
    <source>
        <dbReference type="EMBL" id="GET07338.1"/>
    </source>
</evidence>
<dbReference type="EMBL" id="BLAP01000075">
    <property type="protein sequence ID" value="GET13689.1"/>
    <property type="molecule type" value="Genomic_DNA"/>
</dbReference>
<organism evidence="1">
    <name type="scientific">Ligilactobacillus agilis</name>
    <dbReference type="NCBI Taxonomy" id="1601"/>
    <lineage>
        <taxon>Bacteria</taxon>
        <taxon>Bacillati</taxon>
        <taxon>Bacillota</taxon>
        <taxon>Bacilli</taxon>
        <taxon>Lactobacillales</taxon>
        <taxon>Lactobacillaceae</taxon>
        <taxon>Ligilactobacillus</taxon>
    </lineage>
</organism>
<protein>
    <submittedName>
        <fullName evidence="1">Uncharacterized protein</fullName>
    </submittedName>
</protein>
<accession>A0A6F9XQ76</accession>
<reference evidence="1" key="2">
    <citation type="submission" date="2019-10" db="EMBL/GenBank/DDBJ databases">
        <title>Lactobacillus agilis SY212 Whole Genome Sequencing Project.</title>
        <authorList>
            <person name="Suzuki S."/>
            <person name="Endo A."/>
            <person name="Maeno S."/>
            <person name="Shiwa Y."/>
            <person name="Matsutani M."/>
            <person name="Kajikawa A."/>
        </authorList>
    </citation>
    <scope>NUCLEOTIDE SEQUENCE</scope>
    <source>
        <strain evidence="1">SY212</strain>
    </source>
</reference>
<dbReference type="Proteomes" id="UP000494160">
    <property type="component" value="Unassembled WGS sequence"/>
</dbReference>
<reference evidence="2" key="1">
    <citation type="submission" date="2019-10" db="EMBL/GenBank/DDBJ databases">
        <title>Lactobacillus agilis SN811 Whole Genome Sequencing Project.</title>
        <authorList>
            <person name="Suzuki S."/>
            <person name="Endo A."/>
            <person name="Maeno S."/>
            <person name="Shiwa Y."/>
            <person name="Matsutani M."/>
            <person name="Kajikawa A."/>
        </authorList>
    </citation>
    <scope>NUCLEOTIDE SEQUENCE</scope>
    <source>
        <strain evidence="2">SN811</strain>
    </source>
</reference>
<proteinExistence type="predicted"/>
<evidence type="ECO:0000313" key="2">
    <source>
        <dbReference type="EMBL" id="GET13689.1"/>
    </source>
</evidence>
<dbReference type="Proteomes" id="UP000494265">
    <property type="component" value="Unassembled WGS sequence"/>
</dbReference>
<dbReference type="AlphaFoldDB" id="A0A6F9XQ76"/>
<comment type="caution">
    <text evidence="1">The sequence shown here is derived from an EMBL/GenBank/DDBJ whole genome shotgun (WGS) entry which is preliminary data.</text>
</comment>
<gene>
    <name evidence="2" type="ORF">SN811_21890</name>
    <name evidence="1" type="ORF">SY212_23680</name>
</gene>
<sequence>MFVFERKSPKHHHRISDTLDDSDKDFFLRCGPDTLLEGCHHIANMMIDSRISSII</sequence>
<name>A0A6F9XQ76_9LACO</name>